<evidence type="ECO:0000313" key="3">
    <source>
        <dbReference type="Proteomes" id="UP000186922"/>
    </source>
</evidence>
<evidence type="ECO:0008006" key="4">
    <source>
        <dbReference type="Google" id="ProtNLM"/>
    </source>
</evidence>
<gene>
    <name evidence="2" type="primary">RvY_17446-1</name>
    <name evidence="2" type="synonym">RvY_17446.1</name>
    <name evidence="2" type="ORF">RvY_17446</name>
</gene>
<name>A0A1D1W2J7_RAMVA</name>
<protein>
    <recommendedName>
        <fullName evidence="4">Invertebrate defensins family profile domain-containing protein</fullName>
    </recommendedName>
</protein>
<organism evidence="2 3">
    <name type="scientific">Ramazzottius varieornatus</name>
    <name type="common">Water bear</name>
    <name type="synonym">Tardigrade</name>
    <dbReference type="NCBI Taxonomy" id="947166"/>
    <lineage>
        <taxon>Eukaryota</taxon>
        <taxon>Metazoa</taxon>
        <taxon>Ecdysozoa</taxon>
        <taxon>Tardigrada</taxon>
        <taxon>Eutardigrada</taxon>
        <taxon>Parachela</taxon>
        <taxon>Hypsibioidea</taxon>
        <taxon>Ramazzottiidae</taxon>
        <taxon>Ramazzottius</taxon>
    </lineage>
</organism>
<proteinExistence type="predicted"/>
<evidence type="ECO:0000313" key="2">
    <source>
        <dbReference type="EMBL" id="GAV07631.1"/>
    </source>
</evidence>
<feature type="chain" id="PRO_5008899154" description="Invertebrate defensins family profile domain-containing protein" evidence="1">
    <location>
        <begin position="21"/>
        <end position="138"/>
    </location>
</feature>
<dbReference type="AlphaFoldDB" id="A0A1D1W2J7"/>
<dbReference type="EMBL" id="BDGG01000015">
    <property type="protein sequence ID" value="GAV07631.1"/>
    <property type="molecule type" value="Genomic_DNA"/>
</dbReference>
<accession>A0A1D1W2J7</accession>
<comment type="caution">
    <text evidence="2">The sequence shown here is derived from an EMBL/GenBank/DDBJ whole genome shotgun (WGS) entry which is preliminary data.</text>
</comment>
<feature type="signal peptide" evidence="1">
    <location>
        <begin position="1"/>
        <end position="20"/>
    </location>
</feature>
<reference evidence="2 3" key="1">
    <citation type="journal article" date="2016" name="Nat. Commun.">
        <title>Extremotolerant tardigrade genome and improved radiotolerance of human cultured cells by tardigrade-unique protein.</title>
        <authorList>
            <person name="Hashimoto T."/>
            <person name="Horikawa D.D."/>
            <person name="Saito Y."/>
            <person name="Kuwahara H."/>
            <person name="Kozuka-Hata H."/>
            <person name="Shin-I T."/>
            <person name="Minakuchi Y."/>
            <person name="Ohishi K."/>
            <person name="Motoyama A."/>
            <person name="Aizu T."/>
            <person name="Enomoto A."/>
            <person name="Kondo K."/>
            <person name="Tanaka S."/>
            <person name="Hara Y."/>
            <person name="Koshikawa S."/>
            <person name="Sagara H."/>
            <person name="Miura T."/>
            <person name="Yokobori S."/>
            <person name="Miyagawa K."/>
            <person name="Suzuki Y."/>
            <person name="Kubo T."/>
            <person name="Oyama M."/>
            <person name="Kohara Y."/>
            <person name="Fujiyama A."/>
            <person name="Arakawa K."/>
            <person name="Katayama T."/>
            <person name="Toyoda A."/>
            <person name="Kunieda T."/>
        </authorList>
    </citation>
    <scope>NUCLEOTIDE SEQUENCE [LARGE SCALE GENOMIC DNA]</scope>
    <source>
        <strain evidence="2 3">YOKOZUNA-1</strain>
    </source>
</reference>
<dbReference type="Proteomes" id="UP000186922">
    <property type="component" value="Unassembled WGS sequence"/>
</dbReference>
<sequence>MGSITYILVGLLVLSVVSDATCSSGENRWRQARQWDMSFRNTGLTDGRSRSLSREKRDVGSDGIWPSYLNIGGGKVWAIDQNTCAKQGGKSCADKCKQHHMGYCHGSCGGTTGNICYCIKESTACPPESQACKRACWK</sequence>
<evidence type="ECO:0000256" key="1">
    <source>
        <dbReference type="SAM" id="SignalP"/>
    </source>
</evidence>
<keyword evidence="1" id="KW-0732">Signal</keyword>
<keyword evidence="3" id="KW-1185">Reference proteome</keyword>